<dbReference type="Gene3D" id="3.40.309.10">
    <property type="entry name" value="Aldehyde Dehydrogenase, Chain A, domain 2"/>
    <property type="match status" value="1"/>
</dbReference>
<accession>A0A554MY55</accession>
<name>A0A554MY55_9EURY</name>
<dbReference type="InterPro" id="IPR016161">
    <property type="entry name" value="Ald_DH/histidinol_DH"/>
</dbReference>
<dbReference type="InterPro" id="IPR015590">
    <property type="entry name" value="Aldehyde_DH_dom"/>
</dbReference>
<dbReference type="Pfam" id="PF00171">
    <property type="entry name" value="Aldedh"/>
    <property type="match status" value="1"/>
</dbReference>
<proteinExistence type="predicted"/>
<dbReference type="Gene3D" id="3.40.605.10">
    <property type="entry name" value="Aldehyde Dehydrogenase, Chain A, domain 1"/>
    <property type="match status" value="1"/>
</dbReference>
<dbReference type="PANTHER" id="PTHR11699">
    <property type="entry name" value="ALDEHYDE DEHYDROGENASE-RELATED"/>
    <property type="match status" value="1"/>
</dbReference>
<dbReference type="RefSeq" id="WP_144262741.1">
    <property type="nucleotide sequence ID" value="NZ_QMDX01000009.1"/>
</dbReference>
<gene>
    <name evidence="2" type="ORF">DP107_13805</name>
</gene>
<organism evidence="2 3">
    <name type="scientific">Haloglomus irregulare</name>
    <dbReference type="NCBI Taxonomy" id="2234134"/>
    <lineage>
        <taxon>Archaea</taxon>
        <taxon>Methanobacteriati</taxon>
        <taxon>Methanobacteriota</taxon>
        <taxon>Stenosarchaea group</taxon>
        <taxon>Halobacteria</taxon>
        <taxon>Halobacteriales</taxon>
        <taxon>Natronomonadaceae</taxon>
        <taxon>Haloglomus</taxon>
    </lineage>
</organism>
<dbReference type="AlphaFoldDB" id="A0A554MY55"/>
<dbReference type="GO" id="GO:0016620">
    <property type="term" value="F:oxidoreductase activity, acting on the aldehyde or oxo group of donors, NAD or NADP as acceptor"/>
    <property type="evidence" value="ECO:0007669"/>
    <property type="project" value="InterPro"/>
</dbReference>
<protein>
    <submittedName>
        <fullName evidence="2">Sulfoacetaldehyde dehydrogenase</fullName>
    </submittedName>
</protein>
<evidence type="ECO:0000313" key="3">
    <source>
        <dbReference type="Proteomes" id="UP000319894"/>
    </source>
</evidence>
<sequence>MDDTATSKLPESTIEAHTTIEEPEAGDAAVVGECIAAGETAMTEITDYDQSDADDLARAAAWGVYQEDHAESLVETTLEATGLGNATDKRPKVREWVKIILEDALDEPSVGRIPCSDPGVVEIAKPVGVVGGLVPSTNPVSTVANLAILALKGRNALVFSASPAGLPPTAEAVGYIRAELAAVGAPRNLVQVLPAPASKPKSNALLDQADLVQVTGSAANVRAGQASGTPNYCVGEGNPVALVDTGADIERVAADTVDSAAYDGGTVCAAESCAVAPEAVYADLRTELAAAGGYRCDAAATDRLRETLFPDGSGPDRAVIGRSAPDLAAEAGIDVPDGTTTLLVEPTDTDTDPLVTECLSPVLATLSVPDFAAGLDATERILDRAGAGHSVAVHTDDRERALRAARRLGVCRMVVNQPDLNSSGLADNGLTPSLSMGGGTWAGNQLAHNLSCREFIQTTRVAFPVESDATDDATVFAPYTEGANADTATDG</sequence>
<dbReference type="EMBL" id="QMDX01000009">
    <property type="protein sequence ID" value="TSD10056.1"/>
    <property type="molecule type" value="Genomic_DNA"/>
</dbReference>
<dbReference type="InterPro" id="IPR016162">
    <property type="entry name" value="Ald_DH_N"/>
</dbReference>
<dbReference type="SUPFAM" id="SSF53720">
    <property type="entry name" value="ALDH-like"/>
    <property type="match status" value="1"/>
</dbReference>
<dbReference type="Proteomes" id="UP000319894">
    <property type="component" value="Unassembled WGS sequence"/>
</dbReference>
<keyword evidence="3" id="KW-1185">Reference proteome</keyword>
<dbReference type="InParanoid" id="A0A554MY55"/>
<evidence type="ECO:0000259" key="1">
    <source>
        <dbReference type="Pfam" id="PF00171"/>
    </source>
</evidence>
<feature type="domain" description="Aldehyde dehydrogenase" evidence="1">
    <location>
        <begin position="17"/>
        <end position="290"/>
    </location>
</feature>
<comment type="caution">
    <text evidence="2">The sequence shown here is derived from an EMBL/GenBank/DDBJ whole genome shotgun (WGS) entry which is preliminary data.</text>
</comment>
<dbReference type="OrthoDB" id="275498at2157"/>
<reference evidence="2 3" key="1">
    <citation type="submission" date="2018-06" db="EMBL/GenBank/DDBJ databases">
        <title>Natronomonas sp. F16-60 a new haloarchaeon isolated from a solar saltern of Isla Cristina, Huelva, Spain.</title>
        <authorList>
            <person name="Duran-Viseras A."/>
            <person name="Sanchez-Porro C."/>
            <person name="Ventosa A."/>
        </authorList>
    </citation>
    <scope>NUCLEOTIDE SEQUENCE [LARGE SCALE GENOMIC DNA]</scope>
    <source>
        <strain evidence="2 3">F16-60</strain>
    </source>
</reference>
<dbReference type="InterPro" id="IPR016163">
    <property type="entry name" value="Ald_DH_C"/>
</dbReference>
<evidence type="ECO:0000313" key="2">
    <source>
        <dbReference type="EMBL" id="TSD10056.1"/>
    </source>
</evidence>